<dbReference type="Gene3D" id="2.130.10.10">
    <property type="entry name" value="YVTN repeat-like/Quinoprotein amine dehydrogenase"/>
    <property type="match status" value="1"/>
</dbReference>
<reference evidence="4" key="1">
    <citation type="submission" date="2023-03" db="EMBL/GenBank/DDBJ databases">
        <title>Massive genome expansion in bonnet fungi (Mycena s.s.) driven by repeated elements and novel gene families across ecological guilds.</title>
        <authorList>
            <consortium name="Lawrence Berkeley National Laboratory"/>
            <person name="Harder C.B."/>
            <person name="Miyauchi S."/>
            <person name="Viragh M."/>
            <person name="Kuo A."/>
            <person name="Thoen E."/>
            <person name="Andreopoulos B."/>
            <person name="Lu D."/>
            <person name="Skrede I."/>
            <person name="Drula E."/>
            <person name="Henrissat B."/>
            <person name="Morin E."/>
            <person name="Kohler A."/>
            <person name="Barry K."/>
            <person name="LaButti K."/>
            <person name="Morin E."/>
            <person name="Salamov A."/>
            <person name="Lipzen A."/>
            <person name="Mereny Z."/>
            <person name="Hegedus B."/>
            <person name="Baldrian P."/>
            <person name="Stursova M."/>
            <person name="Weitz H."/>
            <person name="Taylor A."/>
            <person name="Grigoriev I.V."/>
            <person name="Nagy L.G."/>
            <person name="Martin F."/>
            <person name="Kauserud H."/>
        </authorList>
    </citation>
    <scope>NUCLEOTIDE SEQUENCE</scope>
    <source>
        <strain evidence="4">CBHHK002</strain>
    </source>
</reference>
<feature type="repeat" description="WD" evidence="3">
    <location>
        <begin position="34"/>
        <end position="62"/>
    </location>
</feature>
<dbReference type="AlphaFoldDB" id="A0AAD6ZH88"/>
<dbReference type="PANTHER" id="PTHR22847">
    <property type="entry name" value="WD40 REPEAT PROTEIN"/>
    <property type="match status" value="1"/>
</dbReference>
<feature type="repeat" description="WD" evidence="3">
    <location>
        <begin position="1"/>
        <end position="32"/>
    </location>
</feature>
<evidence type="ECO:0000313" key="5">
    <source>
        <dbReference type="Proteomes" id="UP001218218"/>
    </source>
</evidence>
<comment type="caution">
    <text evidence="4">The sequence shown here is derived from an EMBL/GenBank/DDBJ whole genome shotgun (WGS) entry which is preliminary data.</text>
</comment>
<evidence type="ECO:0000256" key="1">
    <source>
        <dbReference type="ARBA" id="ARBA00022574"/>
    </source>
</evidence>
<dbReference type="InterPro" id="IPR019775">
    <property type="entry name" value="WD40_repeat_CS"/>
</dbReference>
<organism evidence="4 5">
    <name type="scientific">Mycena albidolilacea</name>
    <dbReference type="NCBI Taxonomy" id="1033008"/>
    <lineage>
        <taxon>Eukaryota</taxon>
        <taxon>Fungi</taxon>
        <taxon>Dikarya</taxon>
        <taxon>Basidiomycota</taxon>
        <taxon>Agaricomycotina</taxon>
        <taxon>Agaricomycetes</taxon>
        <taxon>Agaricomycetidae</taxon>
        <taxon>Agaricales</taxon>
        <taxon>Marasmiineae</taxon>
        <taxon>Mycenaceae</taxon>
        <taxon>Mycena</taxon>
    </lineage>
</organism>
<dbReference type="PANTHER" id="PTHR22847:SF637">
    <property type="entry name" value="WD REPEAT DOMAIN 5B"/>
    <property type="match status" value="1"/>
</dbReference>
<dbReference type="InterPro" id="IPR015943">
    <property type="entry name" value="WD40/YVTN_repeat-like_dom_sf"/>
</dbReference>
<dbReference type="PROSITE" id="PS00678">
    <property type="entry name" value="WD_REPEATS_1"/>
    <property type="match status" value="1"/>
</dbReference>
<keyword evidence="5" id="KW-1185">Reference proteome</keyword>
<dbReference type="SUPFAM" id="SSF50978">
    <property type="entry name" value="WD40 repeat-like"/>
    <property type="match status" value="1"/>
</dbReference>
<dbReference type="PROSITE" id="PS50082">
    <property type="entry name" value="WD_REPEATS_2"/>
    <property type="match status" value="2"/>
</dbReference>
<dbReference type="Pfam" id="PF00400">
    <property type="entry name" value="WD40"/>
    <property type="match status" value="2"/>
</dbReference>
<sequence length="133" mass="14572">VAFSSDGKQIVSGSNDSTVRLWDAKTGQPVGQPFVGYTASVRSVAFSPDGKQLVSGSDDGTVCFCSANAMQPWSLHRGWIYSGSSNLLVWIPTHNRIGLWTPSTKLVICAQQTKIQFHNCGHGEEWKNCYIHQ</sequence>
<protein>
    <submittedName>
        <fullName evidence="4">WD40-repeat-containing domain protein</fullName>
    </submittedName>
</protein>
<feature type="non-terminal residue" evidence="4">
    <location>
        <position position="1"/>
    </location>
</feature>
<dbReference type="InterPro" id="IPR036322">
    <property type="entry name" value="WD40_repeat_dom_sf"/>
</dbReference>
<dbReference type="SMART" id="SM00320">
    <property type="entry name" value="WD40"/>
    <property type="match status" value="2"/>
</dbReference>
<dbReference type="EMBL" id="JARIHO010000048">
    <property type="protein sequence ID" value="KAJ7323037.1"/>
    <property type="molecule type" value="Genomic_DNA"/>
</dbReference>
<gene>
    <name evidence="4" type="ORF">DFH08DRAFT_888606</name>
</gene>
<accession>A0AAD6ZH88</accession>
<dbReference type="InterPro" id="IPR001680">
    <property type="entry name" value="WD40_rpt"/>
</dbReference>
<dbReference type="GO" id="GO:1990234">
    <property type="term" value="C:transferase complex"/>
    <property type="evidence" value="ECO:0007669"/>
    <property type="project" value="UniProtKB-ARBA"/>
</dbReference>
<evidence type="ECO:0000313" key="4">
    <source>
        <dbReference type="EMBL" id="KAJ7323037.1"/>
    </source>
</evidence>
<dbReference type="Proteomes" id="UP001218218">
    <property type="component" value="Unassembled WGS sequence"/>
</dbReference>
<proteinExistence type="predicted"/>
<dbReference type="GO" id="GO:0005634">
    <property type="term" value="C:nucleus"/>
    <property type="evidence" value="ECO:0007669"/>
    <property type="project" value="TreeGrafter"/>
</dbReference>
<dbReference type="PROSITE" id="PS50294">
    <property type="entry name" value="WD_REPEATS_REGION"/>
    <property type="match status" value="2"/>
</dbReference>
<keyword evidence="2" id="KW-0677">Repeat</keyword>
<name>A0AAD6ZH88_9AGAR</name>
<evidence type="ECO:0000256" key="2">
    <source>
        <dbReference type="ARBA" id="ARBA00022737"/>
    </source>
</evidence>
<evidence type="ECO:0000256" key="3">
    <source>
        <dbReference type="PROSITE-ProRule" id="PRU00221"/>
    </source>
</evidence>
<keyword evidence="1 3" id="KW-0853">WD repeat</keyword>